<evidence type="ECO:0000313" key="2">
    <source>
        <dbReference type="EMBL" id="MCO6043601.1"/>
    </source>
</evidence>
<gene>
    <name evidence="2" type="ORF">NG895_06750</name>
</gene>
<evidence type="ECO:0000256" key="1">
    <source>
        <dbReference type="SAM" id="SignalP"/>
    </source>
</evidence>
<protein>
    <submittedName>
        <fullName evidence="2">Pentapeptide repeat-containing protein</fullName>
    </submittedName>
</protein>
<sequence length="951" mass="101824">MTRLLLWCCATALALQAGWGPTPARADIYQWEYIDPTDPSQGRQQSTTLAPDGAGLVPLPRMIGSSGDLTKAYLSGAQLSGAFFYNTTLVNADFSSSNLRYVRFIGSNLESAHLRSTNLAGAHFSGATLTGTDFTNAEIRNTSFGNTTDGGLSPEQIYSTASYKRGDLTGISLERNDLANWDFADQNLTYANFDLAGLDGADLSGADLRHASFIDSTVDKASFIDADVRGAIFNDAPIHRMPFPYWTHGRITNDQLYSTRSYKDADLEGIILHECDLRDWDFAGQNLTDSGFESAWLNGADFSRANLTNANFSYASLATADFSDAVIAGLSFAHTDLTATQLYSTASYKVGDLAGINFTSGNLRNLDLADQQLAYANLGSSSLQGANLSGADLTGAVLKGAYLQDTNVAAAKVRGASFASTTTRGFTSERLYSTESYQTGDLVEMDLSYNDLTNWDFAGKDLTGASFQGATLTGVNFAGAEVRKANFHKTSTSGAGISVTQLYSTASYQSGDLTGIDLRENDLAGCDFRGINLTDANLTGATLTGIDFTDAIVSGTTHGGGNNAISAAQLYSTASYKTGDLSGVRFTNSDLGGWNLEGQNLRQSSIVGADLAEANMTKVNLHEAFFMFGSLAGADFTGANITNARFQEIDYVGADFSGADIRGTRFFHTRDSIFTPSQLYSTLSYEISDLSGIQLASPIPGNWDLSGIKLVGCEFGALTMVGADLRGANLASTWFSTDWLPSGRLIGTNLSGADTRGGALDTSDIIKHNFIYPDGHIEGLHIEASETMRLWDFDPELIPRYKSEPIGDIPIVVTQAMSIHTDGTLRIVFEDDQWGSTVHYESAIPVELAGTLELLFDGHVAPRRLIGTTFQLFNWTGVDPHGEFATIVADPRATWDTSALYTTGEVTLVSAVPEPAGVFLAWVAIGLAAWVVQARQVGVRKTPLNSGSDLI</sequence>
<accession>A0A9X2JFE0</accession>
<evidence type="ECO:0000313" key="3">
    <source>
        <dbReference type="Proteomes" id="UP001155241"/>
    </source>
</evidence>
<reference evidence="2" key="1">
    <citation type="submission" date="2022-06" db="EMBL/GenBank/DDBJ databases">
        <title>Aeoliella straminimaris, a novel planctomycete from sediments.</title>
        <authorList>
            <person name="Vitorino I.R."/>
            <person name="Lage O.M."/>
        </authorList>
    </citation>
    <scope>NUCLEOTIDE SEQUENCE</scope>
    <source>
        <strain evidence="2">ICT_H6.2</strain>
    </source>
</reference>
<dbReference type="AlphaFoldDB" id="A0A9X2JFE0"/>
<keyword evidence="1" id="KW-0732">Signal</keyword>
<dbReference type="PANTHER" id="PTHR14136:SF17">
    <property type="entry name" value="BTB_POZ DOMAIN-CONTAINING PROTEIN KCTD9"/>
    <property type="match status" value="1"/>
</dbReference>
<dbReference type="Pfam" id="PF13599">
    <property type="entry name" value="Pentapeptide_4"/>
    <property type="match status" value="1"/>
</dbReference>
<dbReference type="RefSeq" id="WP_252851704.1">
    <property type="nucleotide sequence ID" value="NZ_JAMXLR010000024.1"/>
</dbReference>
<dbReference type="InterPro" id="IPR051082">
    <property type="entry name" value="Pentapeptide-BTB/POZ_domain"/>
</dbReference>
<feature type="chain" id="PRO_5040855192" evidence="1">
    <location>
        <begin position="27"/>
        <end position="951"/>
    </location>
</feature>
<dbReference type="Gene3D" id="2.160.20.80">
    <property type="entry name" value="E3 ubiquitin-protein ligase SopA"/>
    <property type="match status" value="5"/>
</dbReference>
<keyword evidence="3" id="KW-1185">Reference proteome</keyword>
<dbReference type="Proteomes" id="UP001155241">
    <property type="component" value="Unassembled WGS sequence"/>
</dbReference>
<dbReference type="EMBL" id="JAMXLR010000024">
    <property type="protein sequence ID" value="MCO6043601.1"/>
    <property type="molecule type" value="Genomic_DNA"/>
</dbReference>
<name>A0A9X2JFE0_9BACT</name>
<dbReference type="SUPFAM" id="SSF141571">
    <property type="entry name" value="Pentapeptide repeat-like"/>
    <property type="match status" value="4"/>
</dbReference>
<proteinExistence type="predicted"/>
<dbReference type="InterPro" id="IPR001646">
    <property type="entry name" value="5peptide_repeat"/>
</dbReference>
<feature type="signal peptide" evidence="1">
    <location>
        <begin position="1"/>
        <end position="26"/>
    </location>
</feature>
<comment type="caution">
    <text evidence="2">The sequence shown here is derived from an EMBL/GenBank/DDBJ whole genome shotgun (WGS) entry which is preliminary data.</text>
</comment>
<organism evidence="2 3">
    <name type="scientific">Aeoliella straminimaris</name>
    <dbReference type="NCBI Taxonomy" id="2954799"/>
    <lineage>
        <taxon>Bacteria</taxon>
        <taxon>Pseudomonadati</taxon>
        <taxon>Planctomycetota</taxon>
        <taxon>Planctomycetia</taxon>
        <taxon>Pirellulales</taxon>
        <taxon>Lacipirellulaceae</taxon>
        <taxon>Aeoliella</taxon>
    </lineage>
</organism>
<dbReference type="Pfam" id="PF00805">
    <property type="entry name" value="Pentapeptide"/>
    <property type="match status" value="7"/>
</dbReference>
<dbReference type="PANTHER" id="PTHR14136">
    <property type="entry name" value="BTB_POZ DOMAIN-CONTAINING PROTEIN KCTD9"/>
    <property type="match status" value="1"/>
</dbReference>